<evidence type="ECO:0000313" key="2">
    <source>
        <dbReference type="EMBL" id="GBO29843.1"/>
    </source>
</evidence>
<protein>
    <submittedName>
        <fullName evidence="2">Uncharacterized protein</fullName>
    </submittedName>
</protein>
<comment type="caution">
    <text evidence="2">The sequence shown here is derived from an EMBL/GenBank/DDBJ whole genome shotgun (WGS) entry which is preliminary data.</text>
</comment>
<gene>
    <name evidence="2" type="ORF">AVEN_132874_1</name>
</gene>
<dbReference type="AlphaFoldDB" id="A0A4Y2VWR8"/>
<feature type="chain" id="PRO_5021226261" evidence="1">
    <location>
        <begin position="29"/>
        <end position="90"/>
    </location>
</feature>
<keyword evidence="1" id="KW-0732">Signal</keyword>
<feature type="signal peptide" evidence="1">
    <location>
        <begin position="1"/>
        <end position="28"/>
    </location>
</feature>
<evidence type="ECO:0000313" key="3">
    <source>
        <dbReference type="Proteomes" id="UP000499080"/>
    </source>
</evidence>
<evidence type="ECO:0000256" key="1">
    <source>
        <dbReference type="SAM" id="SignalP"/>
    </source>
</evidence>
<organism evidence="2 3">
    <name type="scientific">Araneus ventricosus</name>
    <name type="common">Orbweaver spider</name>
    <name type="synonym">Epeira ventricosa</name>
    <dbReference type="NCBI Taxonomy" id="182803"/>
    <lineage>
        <taxon>Eukaryota</taxon>
        <taxon>Metazoa</taxon>
        <taxon>Ecdysozoa</taxon>
        <taxon>Arthropoda</taxon>
        <taxon>Chelicerata</taxon>
        <taxon>Arachnida</taxon>
        <taxon>Araneae</taxon>
        <taxon>Araneomorphae</taxon>
        <taxon>Entelegynae</taxon>
        <taxon>Araneoidea</taxon>
        <taxon>Araneidae</taxon>
        <taxon>Araneus</taxon>
    </lineage>
</organism>
<dbReference type="EMBL" id="BGPR01053034">
    <property type="protein sequence ID" value="GBO29843.1"/>
    <property type="molecule type" value="Genomic_DNA"/>
</dbReference>
<reference evidence="2 3" key="1">
    <citation type="journal article" date="2019" name="Sci. Rep.">
        <title>Orb-weaving spider Araneus ventricosus genome elucidates the spidroin gene catalogue.</title>
        <authorList>
            <person name="Kono N."/>
            <person name="Nakamura H."/>
            <person name="Ohtoshi R."/>
            <person name="Moran D.A.P."/>
            <person name="Shinohara A."/>
            <person name="Yoshida Y."/>
            <person name="Fujiwara M."/>
            <person name="Mori M."/>
            <person name="Tomita M."/>
            <person name="Arakawa K."/>
        </authorList>
    </citation>
    <scope>NUCLEOTIDE SEQUENCE [LARGE SCALE GENOMIC DNA]</scope>
</reference>
<keyword evidence="3" id="KW-1185">Reference proteome</keyword>
<name>A0A4Y2VWR8_ARAVE</name>
<proteinExistence type="predicted"/>
<accession>A0A4Y2VWR8</accession>
<dbReference type="Proteomes" id="UP000499080">
    <property type="component" value="Unassembled WGS sequence"/>
</dbReference>
<sequence length="90" mass="10229">MRISFDVIYLTLLTELIIGLTQCNNANGEVVVARLEGSKSILFLWAVAVQSEGIWRRMGCELNIIAQGVTLFDTSNAKDREMWREEHIET</sequence>